<comment type="function">
    <text evidence="4">Forms part of the ribosomal stalk which helps the ribosome interact with GTP-bound translation factors. Is thus essential for accurate translation.</text>
</comment>
<comment type="similarity">
    <text evidence="1 4">Belongs to the bacterial ribosomal protein bL12 family.</text>
</comment>
<evidence type="ECO:0000256" key="1">
    <source>
        <dbReference type="ARBA" id="ARBA00007197"/>
    </source>
</evidence>
<proteinExistence type="inferred from homology"/>
<dbReference type="CDD" id="cd00387">
    <property type="entry name" value="Ribosomal_L7_L12"/>
    <property type="match status" value="1"/>
</dbReference>
<evidence type="ECO:0000313" key="7">
    <source>
        <dbReference type="EMBL" id="MFD3409296.1"/>
    </source>
</evidence>
<dbReference type="InterPro" id="IPR036235">
    <property type="entry name" value="Ribosomal_bL12_oligo_N_sf"/>
</dbReference>
<keyword evidence="8" id="KW-1185">Reference proteome</keyword>
<reference evidence="7 8" key="1">
    <citation type="submission" date="2024-03" db="EMBL/GenBank/DDBJ databases">
        <title>Aquirufa genome sequencing.</title>
        <authorList>
            <person name="Pitt A."/>
            <person name="Hahn M.W."/>
        </authorList>
    </citation>
    <scope>NUCLEOTIDE SEQUENCE [LARGE SCALE GENOMIC DNA]</scope>
    <source>
        <strain evidence="7 8">HETE-83D</strain>
    </source>
</reference>
<dbReference type="InterPro" id="IPR008932">
    <property type="entry name" value="Ribosomal_bL12_oligo"/>
</dbReference>
<dbReference type="InterPro" id="IPR013823">
    <property type="entry name" value="Ribosomal_bL12_C"/>
</dbReference>
<dbReference type="GO" id="GO:0005840">
    <property type="term" value="C:ribosome"/>
    <property type="evidence" value="ECO:0007669"/>
    <property type="project" value="UniProtKB-KW"/>
</dbReference>
<dbReference type="HAMAP" id="MF_00368">
    <property type="entry name" value="Ribosomal_bL12"/>
    <property type="match status" value="1"/>
</dbReference>
<dbReference type="InterPro" id="IPR014719">
    <property type="entry name" value="Ribosomal_bL12_C/ClpS-like"/>
</dbReference>
<sequence length="128" mass="13044">MADLKAFAEQLVNLTVKEVNELATILKDEYGIEPAAAGAVMVAGPAAGGGEGGDAAAEKTSFDVILKAAGPNKLAIVKLVKDLTGQGLKEAKDLVDAAPKAIKEGVSKDEAEGLKKSLEEAGAEVEIK</sequence>
<dbReference type="SUPFAM" id="SSF54736">
    <property type="entry name" value="ClpS-like"/>
    <property type="match status" value="1"/>
</dbReference>
<comment type="subunit">
    <text evidence="4">Homodimer. Part of the ribosomal stalk of the 50S ribosomal subunit. Forms a multimeric L10(L12)X complex, where L10 forms an elongated spine to which 2 to 4 L12 dimers bind in a sequential fashion. Binds GTP-bound translation factors.</text>
</comment>
<comment type="caution">
    <text evidence="7">The sequence shown here is derived from an EMBL/GenBank/DDBJ whole genome shotgun (WGS) entry which is preliminary data.</text>
</comment>
<gene>
    <name evidence="4 7" type="primary">rplL</name>
    <name evidence="7" type="ORF">SKC37_11565</name>
</gene>
<dbReference type="Proteomes" id="UP001598019">
    <property type="component" value="Unassembled WGS sequence"/>
</dbReference>
<dbReference type="Gene3D" id="1.20.5.710">
    <property type="entry name" value="Single helix bin"/>
    <property type="match status" value="1"/>
</dbReference>
<dbReference type="PANTHER" id="PTHR45987">
    <property type="entry name" value="39S RIBOSOMAL PROTEIN L12"/>
    <property type="match status" value="1"/>
</dbReference>
<organism evidence="7 8">
    <name type="scientific">Aquirufa esocilacus</name>
    <dbReference type="NCBI Taxonomy" id="3096513"/>
    <lineage>
        <taxon>Bacteria</taxon>
        <taxon>Pseudomonadati</taxon>
        <taxon>Bacteroidota</taxon>
        <taxon>Cytophagia</taxon>
        <taxon>Cytophagales</taxon>
        <taxon>Flectobacillaceae</taxon>
        <taxon>Aquirufa</taxon>
    </lineage>
</organism>
<evidence type="ECO:0000256" key="2">
    <source>
        <dbReference type="ARBA" id="ARBA00022980"/>
    </source>
</evidence>
<feature type="domain" description="Large ribosomal subunit protein bL12 oligomerization" evidence="6">
    <location>
        <begin position="5"/>
        <end position="50"/>
    </location>
</feature>
<name>A0ABW6DP61_9BACT</name>
<evidence type="ECO:0000256" key="3">
    <source>
        <dbReference type="ARBA" id="ARBA00023274"/>
    </source>
</evidence>
<dbReference type="SUPFAM" id="SSF48300">
    <property type="entry name" value="Ribosomal protein L7/12, oligomerisation (N-terminal) domain"/>
    <property type="match status" value="1"/>
</dbReference>
<dbReference type="PANTHER" id="PTHR45987:SF4">
    <property type="entry name" value="LARGE RIBOSOMAL SUBUNIT PROTEIN BL12M"/>
    <property type="match status" value="1"/>
</dbReference>
<dbReference type="Pfam" id="PF16320">
    <property type="entry name" value="Ribosomal_L12_N"/>
    <property type="match status" value="1"/>
</dbReference>
<dbReference type="EMBL" id="JBBKXX010000003">
    <property type="protein sequence ID" value="MFD3409296.1"/>
    <property type="molecule type" value="Genomic_DNA"/>
</dbReference>
<feature type="domain" description="Large ribosomal subunit protein bL12 C-terminal" evidence="5">
    <location>
        <begin position="62"/>
        <end position="128"/>
    </location>
</feature>
<keyword evidence="2 4" id="KW-0689">Ribosomal protein</keyword>
<dbReference type="Gene3D" id="3.30.1390.10">
    <property type="match status" value="1"/>
</dbReference>
<dbReference type="InterPro" id="IPR000206">
    <property type="entry name" value="Ribosomal_bL12"/>
</dbReference>
<evidence type="ECO:0000259" key="5">
    <source>
        <dbReference type="Pfam" id="PF00542"/>
    </source>
</evidence>
<evidence type="ECO:0000259" key="6">
    <source>
        <dbReference type="Pfam" id="PF16320"/>
    </source>
</evidence>
<accession>A0ABW6DP61</accession>
<evidence type="ECO:0000256" key="4">
    <source>
        <dbReference type="HAMAP-Rule" id="MF_00368"/>
    </source>
</evidence>
<protein>
    <recommendedName>
        <fullName evidence="4">Large ribosomal subunit protein bL12</fullName>
    </recommendedName>
</protein>
<dbReference type="NCBIfam" id="TIGR00855">
    <property type="entry name" value="L12"/>
    <property type="match status" value="1"/>
</dbReference>
<keyword evidence="3 4" id="KW-0687">Ribonucleoprotein</keyword>
<dbReference type="RefSeq" id="WP_377981612.1">
    <property type="nucleotide sequence ID" value="NZ_JBBKXX010000003.1"/>
</dbReference>
<dbReference type="Pfam" id="PF00542">
    <property type="entry name" value="Ribosomal_L12"/>
    <property type="match status" value="1"/>
</dbReference>
<evidence type="ECO:0000313" key="8">
    <source>
        <dbReference type="Proteomes" id="UP001598019"/>
    </source>
</evidence>